<protein>
    <submittedName>
        <fullName evidence="4">Uncharacterized protein</fullName>
    </submittedName>
</protein>
<proteinExistence type="predicted"/>
<name>A0AAW0EA67_9AGAR</name>
<keyword evidence="2" id="KW-0812">Transmembrane</keyword>
<feature type="chain" id="PRO_5043620332" evidence="3">
    <location>
        <begin position="27"/>
        <end position="357"/>
    </location>
</feature>
<keyword evidence="5" id="KW-1185">Reference proteome</keyword>
<feature type="compositionally biased region" description="Polar residues" evidence="1">
    <location>
        <begin position="274"/>
        <end position="303"/>
    </location>
</feature>
<evidence type="ECO:0000313" key="5">
    <source>
        <dbReference type="Proteomes" id="UP001383192"/>
    </source>
</evidence>
<feature type="region of interest" description="Disordered" evidence="1">
    <location>
        <begin position="191"/>
        <end position="218"/>
    </location>
</feature>
<feature type="compositionally biased region" description="Low complexity" evidence="1">
    <location>
        <begin position="196"/>
        <end position="218"/>
    </location>
</feature>
<keyword evidence="2" id="KW-0472">Membrane</keyword>
<evidence type="ECO:0000256" key="1">
    <source>
        <dbReference type="SAM" id="MobiDB-lite"/>
    </source>
</evidence>
<reference evidence="4 5" key="1">
    <citation type="submission" date="2024-01" db="EMBL/GenBank/DDBJ databases">
        <title>A draft genome for a cacao thread blight-causing isolate of Paramarasmius palmivorus.</title>
        <authorList>
            <person name="Baruah I.K."/>
            <person name="Bukari Y."/>
            <person name="Amoako-Attah I."/>
            <person name="Meinhardt L.W."/>
            <person name="Bailey B.A."/>
            <person name="Cohen S.P."/>
        </authorList>
    </citation>
    <scope>NUCLEOTIDE SEQUENCE [LARGE SCALE GENOMIC DNA]</scope>
    <source>
        <strain evidence="4 5">GH-12</strain>
    </source>
</reference>
<evidence type="ECO:0000256" key="2">
    <source>
        <dbReference type="SAM" id="Phobius"/>
    </source>
</evidence>
<keyword evidence="3" id="KW-0732">Signal</keyword>
<keyword evidence="2" id="KW-1133">Transmembrane helix</keyword>
<evidence type="ECO:0000313" key="4">
    <source>
        <dbReference type="EMBL" id="KAK7060949.1"/>
    </source>
</evidence>
<accession>A0AAW0EA67</accession>
<dbReference type="Proteomes" id="UP001383192">
    <property type="component" value="Unassembled WGS sequence"/>
</dbReference>
<feature type="signal peptide" evidence="3">
    <location>
        <begin position="1"/>
        <end position="26"/>
    </location>
</feature>
<feature type="compositionally biased region" description="Polar residues" evidence="1">
    <location>
        <begin position="328"/>
        <end position="342"/>
    </location>
</feature>
<feature type="transmembrane region" description="Helical" evidence="2">
    <location>
        <begin position="220"/>
        <end position="243"/>
    </location>
</feature>
<sequence>MHLAHRYELSPSIVLLLITFLSTAQALLQTRFIDDETGDPITGKKVTYSPANQWSQGNTCTGCNVRPSNTSAYNGTWHDTTHFMGDTPRSVQFLFTGVSLSVFCILPPKSAQAIKTYDLTFTLDGASAGSFSLEPDSDEYQYNVAVVSLNNLTQKEHSFMMQAASSTIDSLILFDYATYVFDDSISTSASLSGDISPTSTPSNTASAAPSRSSSKSDPTAAIVGGVLGGLLVVALAGLALILAMRRRRKSKRSEEIVEPFSYPIPHQQHHRGSPSVSPSDVMSYNKSGQTILNSSMPNLTGLGTSVTNPSSVSPSVVPSSTASRPPAQGSSTMSETIPSQTYAEKGPPPAYELHEQR</sequence>
<dbReference type="EMBL" id="JAYKXP010000002">
    <property type="protein sequence ID" value="KAK7060949.1"/>
    <property type="molecule type" value="Genomic_DNA"/>
</dbReference>
<feature type="region of interest" description="Disordered" evidence="1">
    <location>
        <begin position="259"/>
        <end position="357"/>
    </location>
</feature>
<evidence type="ECO:0000256" key="3">
    <source>
        <dbReference type="SAM" id="SignalP"/>
    </source>
</evidence>
<organism evidence="4 5">
    <name type="scientific">Paramarasmius palmivorus</name>
    <dbReference type="NCBI Taxonomy" id="297713"/>
    <lineage>
        <taxon>Eukaryota</taxon>
        <taxon>Fungi</taxon>
        <taxon>Dikarya</taxon>
        <taxon>Basidiomycota</taxon>
        <taxon>Agaricomycotina</taxon>
        <taxon>Agaricomycetes</taxon>
        <taxon>Agaricomycetidae</taxon>
        <taxon>Agaricales</taxon>
        <taxon>Marasmiineae</taxon>
        <taxon>Marasmiaceae</taxon>
        <taxon>Paramarasmius</taxon>
    </lineage>
</organism>
<comment type="caution">
    <text evidence="4">The sequence shown here is derived from an EMBL/GenBank/DDBJ whole genome shotgun (WGS) entry which is preliminary data.</text>
</comment>
<dbReference type="AlphaFoldDB" id="A0AAW0EA67"/>
<gene>
    <name evidence="4" type="ORF">VNI00_000684</name>
</gene>
<feature type="compositionally biased region" description="Low complexity" evidence="1">
    <location>
        <begin position="304"/>
        <end position="326"/>
    </location>
</feature>